<dbReference type="Proteomes" id="UP000095751">
    <property type="component" value="Unassembled WGS sequence"/>
</dbReference>
<evidence type="ECO:0000313" key="3">
    <source>
        <dbReference type="EMBL" id="OEU09890.1"/>
    </source>
</evidence>
<evidence type="ECO:0000256" key="1">
    <source>
        <dbReference type="SAM" id="SignalP"/>
    </source>
</evidence>
<dbReference type="EMBL" id="KV784374">
    <property type="protein sequence ID" value="OEU09890.1"/>
    <property type="molecule type" value="Genomic_DNA"/>
</dbReference>
<dbReference type="OrthoDB" id="286301at2759"/>
<evidence type="ECO:0000259" key="2">
    <source>
        <dbReference type="PROSITE" id="PS50213"/>
    </source>
</evidence>
<dbReference type="SUPFAM" id="SSF82153">
    <property type="entry name" value="FAS1 domain"/>
    <property type="match status" value="1"/>
</dbReference>
<dbReference type="PANTHER" id="PTHR10900">
    <property type="entry name" value="PERIOSTIN-RELATED"/>
    <property type="match status" value="1"/>
</dbReference>
<evidence type="ECO:0000313" key="4">
    <source>
        <dbReference type="Proteomes" id="UP000095751"/>
    </source>
</evidence>
<dbReference type="Gene3D" id="2.30.180.10">
    <property type="entry name" value="FAS1 domain"/>
    <property type="match status" value="1"/>
</dbReference>
<feature type="domain" description="FAS1" evidence="2">
    <location>
        <begin position="26"/>
        <end position="165"/>
    </location>
</feature>
<keyword evidence="4" id="KW-1185">Reference proteome</keyword>
<keyword evidence="1" id="KW-0732">Signal</keyword>
<dbReference type="PANTHER" id="PTHR10900:SF77">
    <property type="entry name" value="FI19380P1"/>
    <property type="match status" value="1"/>
</dbReference>
<dbReference type="InterPro" id="IPR036378">
    <property type="entry name" value="FAS1_dom_sf"/>
</dbReference>
<dbReference type="GO" id="GO:0005615">
    <property type="term" value="C:extracellular space"/>
    <property type="evidence" value="ECO:0007669"/>
    <property type="project" value="TreeGrafter"/>
</dbReference>
<dbReference type="InterPro" id="IPR000782">
    <property type="entry name" value="FAS1_domain"/>
</dbReference>
<dbReference type="KEGG" id="fcy:FRACYDRAFT_271294"/>
<feature type="signal peptide" evidence="1">
    <location>
        <begin position="1"/>
        <end position="21"/>
    </location>
</feature>
<reference evidence="3 4" key="1">
    <citation type="submission" date="2016-09" db="EMBL/GenBank/DDBJ databases">
        <title>Extensive genetic diversity and differential bi-allelic expression allows diatom success in the polar Southern Ocean.</title>
        <authorList>
            <consortium name="DOE Joint Genome Institute"/>
            <person name="Mock T."/>
            <person name="Otillar R.P."/>
            <person name="Strauss J."/>
            <person name="Dupont C."/>
            <person name="Frickenhaus S."/>
            <person name="Maumus F."/>
            <person name="Mcmullan M."/>
            <person name="Sanges R."/>
            <person name="Schmutz J."/>
            <person name="Toseland A."/>
            <person name="Valas R."/>
            <person name="Veluchamy A."/>
            <person name="Ward B.J."/>
            <person name="Allen A."/>
            <person name="Barry K."/>
            <person name="Falciatore A."/>
            <person name="Ferrante M."/>
            <person name="Fortunato A.E."/>
            <person name="Gloeckner G."/>
            <person name="Gruber A."/>
            <person name="Hipkin R."/>
            <person name="Janech M."/>
            <person name="Kroth P."/>
            <person name="Leese F."/>
            <person name="Lindquist E."/>
            <person name="Lyon B.R."/>
            <person name="Martin J."/>
            <person name="Mayer C."/>
            <person name="Parker M."/>
            <person name="Quesneville H."/>
            <person name="Raymond J."/>
            <person name="Uhlig C."/>
            <person name="Valentin K.U."/>
            <person name="Worden A.Z."/>
            <person name="Armbrust E.V."/>
            <person name="Bowler C."/>
            <person name="Green B."/>
            <person name="Moulton V."/>
            <person name="Van Oosterhout C."/>
            <person name="Grigoriev I."/>
        </authorList>
    </citation>
    <scope>NUCLEOTIDE SEQUENCE [LARGE SCALE GENOMIC DNA]</scope>
    <source>
        <strain evidence="3 4">CCMP1102</strain>
    </source>
</reference>
<organism evidence="3 4">
    <name type="scientific">Fragilariopsis cylindrus CCMP1102</name>
    <dbReference type="NCBI Taxonomy" id="635003"/>
    <lineage>
        <taxon>Eukaryota</taxon>
        <taxon>Sar</taxon>
        <taxon>Stramenopiles</taxon>
        <taxon>Ochrophyta</taxon>
        <taxon>Bacillariophyta</taxon>
        <taxon>Bacillariophyceae</taxon>
        <taxon>Bacillariophycidae</taxon>
        <taxon>Bacillariales</taxon>
        <taxon>Bacillariaceae</taxon>
        <taxon>Fragilariopsis</taxon>
    </lineage>
</organism>
<sequence>MIMNMKITAALLTTFVAVVAADEGSCRTINEIVCDTDGLENFCGLIQSTNIEDELNNENDSLTVFAPTNDAISSVSNVVMGDEEQLRDILLFHIHKGALYMDSVDCDAGQNILRMTSGRDSRTICDEFVPIWQKGGGNSDDSKPTILSKDISACNGVVHIIDTVMLPGQYDGVDTGLNESEMKTLSQGSAQLRYTGFYALVSLLLSSTFLFN</sequence>
<dbReference type="InParanoid" id="A0A1E7EV42"/>
<dbReference type="PROSITE" id="PS50213">
    <property type="entry name" value="FAS1"/>
    <property type="match status" value="1"/>
</dbReference>
<protein>
    <submittedName>
        <fullName evidence="3">FAS1 domain-containing protein</fullName>
    </submittedName>
</protein>
<dbReference type="Pfam" id="PF02469">
    <property type="entry name" value="Fasciclin"/>
    <property type="match status" value="1"/>
</dbReference>
<dbReference type="SMART" id="SM00554">
    <property type="entry name" value="FAS1"/>
    <property type="match status" value="1"/>
</dbReference>
<proteinExistence type="predicted"/>
<dbReference type="AlphaFoldDB" id="A0A1E7EV42"/>
<dbReference type="InterPro" id="IPR050904">
    <property type="entry name" value="Adhesion/Biosynth-related"/>
</dbReference>
<feature type="chain" id="PRO_5009192284" evidence="1">
    <location>
        <begin position="22"/>
        <end position="212"/>
    </location>
</feature>
<gene>
    <name evidence="3" type="ORF">FRACYDRAFT_271294</name>
</gene>
<name>A0A1E7EV42_9STRA</name>
<accession>A0A1E7EV42</accession>